<evidence type="ECO:0000313" key="1">
    <source>
        <dbReference type="EMBL" id="QTA92034.1"/>
    </source>
</evidence>
<accession>A0A975BVL0</accession>
<reference evidence="1" key="1">
    <citation type="journal article" date="2021" name="Microb. Physiol.">
        <title>Proteogenomic Insights into the Physiology of Marine, Sulfate-Reducing, Filamentous Desulfonema limicola and Desulfonema magnum.</title>
        <authorList>
            <person name="Schnaars V."/>
            <person name="Wohlbrand L."/>
            <person name="Scheve S."/>
            <person name="Hinrichs C."/>
            <person name="Reinhardt R."/>
            <person name="Rabus R."/>
        </authorList>
    </citation>
    <scope>NUCLEOTIDE SEQUENCE</scope>
    <source>
        <strain evidence="1">4be13</strain>
    </source>
</reference>
<gene>
    <name evidence="1" type="ORF">dnm_081080</name>
</gene>
<dbReference type="Proteomes" id="UP000663722">
    <property type="component" value="Chromosome"/>
</dbReference>
<organism evidence="1 2">
    <name type="scientific">Desulfonema magnum</name>
    <dbReference type="NCBI Taxonomy" id="45655"/>
    <lineage>
        <taxon>Bacteria</taxon>
        <taxon>Pseudomonadati</taxon>
        <taxon>Thermodesulfobacteriota</taxon>
        <taxon>Desulfobacteria</taxon>
        <taxon>Desulfobacterales</taxon>
        <taxon>Desulfococcaceae</taxon>
        <taxon>Desulfonema</taxon>
    </lineage>
</organism>
<dbReference type="KEGG" id="dmm:dnm_081080"/>
<keyword evidence="2" id="KW-1185">Reference proteome</keyword>
<protein>
    <submittedName>
        <fullName evidence="1">Uncharacterized protein</fullName>
    </submittedName>
</protein>
<name>A0A975BVL0_9BACT</name>
<dbReference type="EMBL" id="CP061800">
    <property type="protein sequence ID" value="QTA92034.1"/>
    <property type="molecule type" value="Genomic_DNA"/>
</dbReference>
<proteinExistence type="predicted"/>
<evidence type="ECO:0000313" key="2">
    <source>
        <dbReference type="Proteomes" id="UP000663722"/>
    </source>
</evidence>
<dbReference type="AlphaFoldDB" id="A0A975BVL0"/>
<sequence>MLCRTSKETRGVPAEEKRLVRRKTRVSSPHCDFLFCTKSNFIILIFLNRLRNPE</sequence>